<protein>
    <submittedName>
        <fullName evidence="1">Uncharacterized protein</fullName>
    </submittedName>
</protein>
<evidence type="ECO:0000313" key="2">
    <source>
        <dbReference type="Proteomes" id="UP001060085"/>
    </source>
</evidence>
<keyword evidence="2" id="KW-1185">Reference proteome</keyword>
<name>A0ACC0AI81_CATRO</name>
<gene>
    <name evidence="1" type="ORF">M9H77_29112</name>
</gene>
<organism evidence="1 2">
    <name type="scientific">Catharanthus roseus</name>
    <name type="common">Madagascar periwinkle</name>
    <name type="synonym">Vinca rosea</name>
    <dbReference type="NCBI Taxonomy" id="4058"/>
    <lineage>
        <taxon>Eukaryota</taxon>
        <taxon>Viridiplantae</taxon>
        <taxon>Streptophyta</taxon>
        <taxon>Embryophyta</taxon>
        <taxon>Tracheophyta</taxon>
        <taxon>Spermatophyta</taxon>
        <taxon>Magnoliopsida</taxon>
        <taxon>eudicotyledons</taxon>
        <taxon>Gunneridae</taxon>
        <taxon>Pentapetalae</taxon>
        <taxon>asterids</taxon>
        <taxon>lamiids</taxon>
        <taxon>Gentianales</taxon>
        <taxon>Apocynaceae</taxon>
        <taxon>Rauvolfioideae</taxon>
        <taxon>Vinceae</taxon>
        <taxon>Catharanthinae</taxon>
        <taxon>Catharanthus</taxon>
    </lineage>
</organism>
<proteinExistence type="predicted"/>
<accession>A0ACC0AI81</accession>
<dbReference type="Proteomes" id="UP001060085">
    <property type="component" value="Linkage Group LG06"/>
</dbReference>
<reference evidence="2" key="1">
    <citation type="journal article" date="2023" name="Nat. Plants">
        <title>Single-cell RNA sequencing provides a high-resolution roadmap for understanding the multicellular compartmentation of specialized metabolism.</title>
        <authorList>
            <person name="Sun S."/>
            <person name="Shen X."/>
            <person name="Li Y."/>
            <person name="Li Y."/>
            <person name="Wang S."/>
            <person name="Li R."/>
            <person name="Zhang H."/>
            <person name="Shen G."/>
            <person name="Guo B."/>
            <person name="Wei J."/>
            <person name="Xu J."/>
            <person name="St-Pierre B."/>
            <person name="Chen S."/>
            <person name="Sun C."/>
        </authorList>
    </citation>
    <scope>NUCLEOTIDE SEQUENCE [LARGE SCALE GENOMIC DNA]</scope>
</reference>
<comment type="caution">
    <text evidence="1">The sequence shown here is derived from an EMBL/GenBank/DDBJ whole genome shotgun (WGS) entry which is preliminary data.</text>
</comment>
<evidence type="ECO:0000313" key="1">
    <source>
        <dbReference type="EMBL" id="KAI5660319.1"/>
    </source>
</evidence>
<sequence>MRTRVVFLSILPAQFWHFIELSKSRKNPRKKKLDFQVNRSEMDRGGGATGSEVEREDENEDLKDRFRLCTISIAEAEAKENGMEISQPIMSCVSDLAFKYAEQLAKDLELFSQHAGRKSVNMEDVILAAHRNTQLASSLRSFCNDLKAKEPPPDRKRKKSTRKVDKGPADVDVLYVPDL</sequence>
<dbReference type="EMBL" id="CM044706">
    <property type="protein sequence ID" value="KAI5660319.1"/>
    <property type="molecule type" value="Genomic_DNA"/>
</dbReference>